<evidence type="ECO:0000313" key="2">
    <source>
        <dbReference type="Proteomes" id="UP000326041"/>
    </source>
</evidence>
<dbReference type="InterPro" id="IPR011990">
    <property type="entry name" value="TPR-like_helical_dom_sf"/>
</dbReference>
<gene>
    <name evidence="1" type="ORF">CP972_30140</name>
</gene>
<proteinExistence type="predicted"/>
<reference evidence="1 2" key="1">
    <citation type="submission" date="2017-09" db="EMBL/GenBank/DDBJ databases">
        <authorList>
            <person name="Lee N."/>
            <person name="Cho B.-K."/>
        </authorList>
    </citation>
    <scope>NUCLEOTIDE SEQUENCE [LARGE SCALE GENOMIC DNA]</scope>
    <source>
        <strain evidence="1 2">ATCC 13879</strain>
    </source>
</reference>
<dbReference type="RefSeq" id="WP_107097798.1">
    <property type="nucleotide sequence ID" value="NZ_CP023697.1"/>
</dbReference>
<dbReference type="Gene3D" id="1.25.40.10">
    <property type="entry name" value="Tetratricopeptide repeat domain"/>
    <property type="match status" value="1"/>
</dbReference>
<dbReference type="Proteomes" id="UP000326041">
    <property type="component" value="Chromosome"/>
</dbReference>
<keyword evidence="2" id="KW-1185">Reference proteome</keyword>
<protein>
    <recommendedName>
        <fullName evidence="3">DUF4034 domain-containing protein</fullName>
    </recommendedName>
</protein>
<organism evidence="1 2">
    <name type="scientific">Streptomyces prasinus</name>
    <dbReference type="NCBI Taxonomy" id="67345"/>
    <lineage>
        <taxon>Bacteria</taxon>
        <taxon>Bacillati</taxon>
        <taxon>Actinomycetota</taxon>
        <taxon>Actinomycetes</taxon>
        <taxon>Kitasatosporales</taxon>
        <taxon>Streptomycetaceae</taxon>
        <taxon>Streptomyces</taxon>
    </lineage>
</organism>
<name>A0ABX6B2I5_9ACTN</name>
<accession>A0ABX6B2I5</accession>
<evidence type="ECO:0008006" key="3">
    <source>
        <dbReference type="Google" id="ProtNLM"/>
    </source>
</evidence>
<sequence length="357" mass="39825">MEITRIVVIGLVLAASALFYRRVTRVPSPSRRSSRRAEALGFLPQSAQNTLLTAADAELEQAGAEAARGRWEKAARLMARTREQRDWARRSYYADALGTHRAAQPDSWLGAWEAAAGPDDPDAALVRARATVSLAWHLRGGAWAKDTGEQQFAGFNGTLRSAPRLNARAAELNPDDPSPYVAEIWVALGLGHSHEKMRRIWAEATARDPYHYGAHRAALQYWCAKWRGSEELAVAFAREAEAGAPRGSLLSALPLIVWYEHRDTHADPDELREPYLLDMVDTALADVAAAPPDHPDTASVRHLLAYFLTQQRRHDEALQQFRLVDGYVNAAPWRYYDDPAAVYCLWRNRAVKGARRG</sequence>
<dbReference type="EMBL" id="CP023697">
    <property type="protein sequence ID" value="QEV09305.1"/>
    <property type="molecule type" value="Genomic_DNA"/>
</dbReference>
<evidence type="ECO:0000313" key="1">
    <source>
        <dbReference type="EMBL" id="QEV09305.1"/>
    </source>
</evidence>
<dbReference type="GeneID" id="95538741"/>